<dbReference type="Pfam" id="PF02274">
    <property type="entry name" value="ADI"/>
    <property type="match status" value="1"/>
</dbReference>
<dbReference type="AlphaFoldDB" id="A0A1X0R7P6"/>
<protein>
    <submittedName>
        <fullName evidence="4">Uncharacterized protein</fullName>
    </submittedName>
</protein>
<dbReference type="Gene3D" id="3.75.10.10">
    <property type="entry name" value="L-arginine/glycine Amidinotransferase, Chain A"/>
    <property type="match status" value="1"/>
</dbReference>
<dbReference type="Proteomes" id="UP000242414">
    <property type="component" value="Unassembled WGS sequence"/>
</dbReference>
<evidence type="ECO:0000256" key="3">
    <source>
        <dbReference type="PIRSR" id="PIRSR633199-1"/>
    </source>
</evidence>
<dbReference type="GO" id="GO:0016597">
    <property type="term" value="F:amino acid binding"/>
    <property type="evidence" value="ECO:0007669"/>
    <property type="project" value="TreeGrafter"/>
</dbReference>
<gene>
    <name evidence="4" type="ORF">BCV72DRAFT_261792</name>
</gene>
<comment type="similarity">
    <text evidence="1">Belongs to the DDAH family.</text>
</comment>
<evidence type="ECO:0000256" key="1">
    <source>
        <dbReference type="ARBA" id="ARBA00008532"/>
    </source>
</evidence>
<dbReference type="OrthoDB" id="26679at2759"/>
<name>A0A1X0R7P6_RHIZD</name>
<reference evidence="4" key="1">
    <citation type="journal article" date="2016" name="Proc. Natl. Acad. Sci. U.S.A.">
        <title>Lipid metabolic changes in an early divergent fungus govern the establishment of a mutualistic symbiosis with endobacteria.</title>
        <authorList>
            <person name="Lastovetsky O.A."/>
            <person name="Gaspar M.L."/>
            <person name="Mondo S.J."/>
            <person name="LaButti K.M."/>
            <person name="Sandor L."/>
            <person name="Grigoriev I.V."/>
            <person name="Henry S.A."/>
            <person name="Pawlowska T.E."/>
        </authorList>
    </citation>
    <scope>NUCLEOTIDE SEQUENCE [LARGE SCALE GENOMIC DNA]</scope>
    <source>
        <strain evidence="4">ATCC 52814</strain>
    </source>
</reference>
<evidence type="ECO:0000313" key="4">
    <source>
        <dbReference type="EMBL" id="ORE07938.1"/>
    </source>
</evidence>
<dbReference type="VEuPathDB" id="FungiDB:BCV72DRAFT_261792"/>
<feature type="active site" description="Proton donor" evidence="3">
    <location>
        <position position="174"/>
    </location>
</feature>
<feature type="active site" description="Nucleophile" evidence="3">
    <location>
        <position position="274"/>
    </location>
</feature>
<dbReference type="GO" id="GO:0006525">
    <property type="term" value="P:arginine metabolic process"/>
    <property type="evidence" value="ECO:0007669"/>
    <property type="project" value="TreeGrafter"/>
</dbReference>
<dbReference type="PANTHER" id="PTHR12737">
    <property type="entry name" value="DIMETHYLARGININE DIMETHYLAMINOHYDROLASE"/>
    <property type="match status" value="1"/>
</dbReference>
<dbReference type="SUPFAM" id="SSF55909">
    <property type="entry name" value="Pentein"/>
    <property type="match status" value="1"/>
</dbReference>
<accession>A0A1X0R7P6</accession>
<dbReference type="PANTHER" id="PTHR12737:SF9">
    <property type="entry name" value="DIMETHYLARGININASE"/>
    <property type="match status" value="1"/>
</dbReference>
<evidence type="ECO:0000256" key="2">
    <source>
        <dbReference type="ARBA" id="ARBA00022801"/>
    </source>
</evidence>
<organism evidence="4">
    <name type="scientific">Rhizopus microsporus var. microsporus</name>
    <dbReference type="NCBI Taxonomy" id="86635"/>
    <lineage>
        <taxon>Eukaryota</taxon>
        <taxon>Fungi</taxon>
        <taxon>Fungi incertae sedis</taxon>
        <taxon>Mucoromycota</taxon>
        <taxon>Mucoromycotina</taxon>
        <taxon>Mucoromycetes</taxon>
        <taxon>Mucorales</taxon>
        <taxon>Mucorineae</taxon>
        <taxon>Rhizopodaceae</taxon>
        <taxon>Rhizopus</taxon>
    </lineage>
</organism>
<dbReference type="GO" id="GO:0016403">
    <property type="term" value="F:dimethylargininase activity"/>
    <property type="evidence" value="ECO:0007669"/>
    <property type="project" value="TreeGrafter"/>
</dbReference>
<dbReference type="GO" id="GO:0045429">
    <property type="term" value="P:positive regulation of nitric oxide biosynthetic process"/>
    <property type="evidence" value="ECO:0007669"/>
    <property type="project" value="TreeGrafter"/>
</dbReference>
<dbReference type="FunFam" id="3.75.10.10:FF:000004">
    <property type="entry name" value="N(G),N(G)-dimethylarginine dimethylaminohydrolase 1"/>
    <property type="match status" value="1"/>
</dbReference>
<keyword evidence="2" id="KW-0378">Hydrolase</keyword>
<dbReference type="InterPro" id="IPR033199">
    <property type="entry name" value="DDAH-like"/>
</dbReference>
<dbReference type="GO" id="GO:0000052">
    <property type="term" value="P:citrulline metabolic process"/>
    <property type="evidence" value="ECO:0007669"/>
    <property type="project" value="TreeGrafter"/>
</dbReference>
<proteinExistence type="inferred from homology"/>
<dbReference type="EMBL" id="KV921896">
    <property type="protein sequence ID" value="ORE07938.1"/>
    <property type="molecule type" value="Genomic_DNA"/>
</dbReference>
<sequence>MVVTRETYAIVRDIPDTFDQCVTAVDNTSSPINVELAKKQHEEYVKVLKEHVDHVIEVPADPLHPDCCFVEDTAVVVQDRAIVNHLGAASRRKEVSGIEEALKKIPVIKEIIHMWEVDPEATLDGGDVLYTGEHLFVGLSRRTNQRGAEVLKEVFSDKCPVYIINSLLNYDSLHFKCIVSMLDNKTLLVTDHKAGLEVIGEIESYTKSWYSFIKVPEQVPSNILSFSREKFAIYQQDFPESEKVLLEELKEKRKVELKALCMSELIKADGALTCCSILI</sequence>